<feature type="compositionally biased region" description="Basic and acidic residues" evidence="6">
    <location>
        <begin position="685"/>
        <end position="715"/>
    </location>
</feature>
<feature type="region of interest" description="Disordered" evidence="6">
    <location>
        <begin position="240"/>
        <end position="267"/>
    </location>
</feature>
<dbReference type="Proteomes" id="UP001178461">
    <property type="component" value="Chromosome 3"/>
</dbReference>
<evidence type="ECO:0000256" key="6">
    <source>
        <dbReference type="SAM" id="MobiDB-lite"/>
    </source>
</evidence>
<sequence length="2444" mass="266965">MTQEPADSLSAASPYNYEQPLPPVARTNAFTQVAPAKKITFYKSGDPQFGGVKMAINQRSFKSFNALMDDLSHRVPLPFGVRTITTPRGIHCISTLDQLEDGGCYLCSDKKYVTPISIGPASRRAAPQKVGQPASALRRAAQEIKREDHSAAFAQQSPRIPKKVTLVKNGDVGTRRPIILNRRNARSFKTLLDEISEIMQFTVKKLYTLDGKRIDNMQALLHCPNVLVCVGREPFKPIVVENPRKPSSEKLPGLPSQSNSRGNVGENHEMNFGLKAKKSVIHPRSALSNRSARFSLSSEKSYPNGLVTSPENGAPCLSHCPHSKAGNLVHSLVNDDIEKRVHVNKDGSLSVEMKVRFRLLNDETLQWSTHIQKSSLRGKVSCEEMGIDEDNGTDPAEKENPEVSSEVDDSLYPCDADSYISNLDVSENEEACCHNCGKPCKEYDIWKNPMHASQKEEPWVKNTWYTHSSCSSTSSHRRVVRKKTASVESSRTSSSGEEYSKHVVQESSCYSETVENRVEYRAVQKCRCRHGQSNTSKRGSPVEMHSAACLANSQNEDNSTATAEGTEGNSSRAGSSGSKSSHCSAESQIKVCEESSSVVRTISSRSIKAREEVELEEASCPSSPKSAYSQSIQRTTPETRDDPDEPSEDAQPISSFSVEEEADKEQEETSEVHSALENVASNQSVRDDVSECGRCSTERSFRSKACDGNSQREDSNETQVCSAAASSSSRRSKHSHSHQEADAKVSRVSTIKKKRTKRSLHAEDARSSSRASCYSKSSPEMEGREGECHASHDSSSPRSNVSSLSEAAAPPAGNVESESSSSGHCSQSSKSIQEGGQPDSSSKESSPGSSFSNSNGKNGTDKASRPGSVFESTCSKCGCTAATRNKGLGSIQSIVSSRSESKCTETEASGRSEHAGSQSSVAQPSKPRKKKSSLHSNAERSSQALASESASMYSLHCPAPPKGRPSGKKSRSAVLKKKSNNASATASKEEEEAAHSQPTEMEEENGPGDPSEALQKEAGEAEVEGDEDIIPSSLPNASPEEVVHEWLRKIPSETLLMKCEMQDDGDGTELDAEMPSCSNNQESLGEESEGKKEEEEEEEEEEVAAEEAAEEGAVEDLNDEAASKAVSEEAKAGQAECNHSVISSQNNHKKDLPSTIQTSVQIMKALLASKQEAKLDRSHSLPEVSPTMGRKLSNSANILITCLASLQILDEELDPSSKSSKCLNRPRYTELLNIFQALWFGCASEKGGTSSGLQGEAPEKVPSTFKDRKDGDFTPLSSSGVDVSSGDGGSGEGSVAGARDCALSPEKTNGAKPTKEEVKEEAEEEGGCSEEEEEEHSQPCLKSEGEEKAASTGGEDVTETNENQGSDVGEEEEGDKEVVGEEEMEDIEVEQAEADEADADPVEQTQEDPAIQEVEESPSQENADEADEEPSNNQENGAEAAEEPSDDQENVEAAEEPSDDQENVEEAEEPSDDQENVEAAEEPSDDQENVEEAEEPSNDQENVEVAEEPSDDQENVEAAEEPSDDQENVEEAEEPSDDQENVEAAEEPSDDQENVEVAEEPSDDQENVEVAEEPSDDQENLDEVAEEPSDDQENVEVVEEPSDDQENVEAAEEPSDDQENVEEAEEPSNNQENAEEPSNSQAEPDPNTNKSEPQESVEKQLVDESEADTVSSNIVSRQPTAKASLVTPQKSIDPDPVWVLKLLKKIEKEFMAHYVSAMNDFKVKWNLPNSEELDLMIAQLKEEVSRRIQKSIEKELGKIRSRAGKMVPRPPDEQLRRDSSILQVENRRRRLQSIHKMSLYNDRSKPRETRELDEELDFFSTTIRDDISDPPGEEEYCPCDACFQKKMEAKALWSRGPVVAANAPIVKAFDLQQILRMQRGKAEEDIAEEEAEGEANEAEAEQEVLADVEEVEQEVTEGEAVEAPADGEEENQNCEEAEGEETVNEEVGEEAQEEAMEEGGEGEEEVGEKGEEEVEEEAEEETGEEVEEKGEEEEEEEEEKGEEVEENEEVEEKGEEEEEVDEEKEEEAEEENGEEVEEKGEEEEEVEEEKGEEVEEKGEEEAEEKGEEEEEVDEEKEEEAAEEKGEEEAEEKEEVEEKEEQAEEEKGTEVEENEEEVEEKGEEEEEVEEKGEEEEEENGEEVEEKEEEGEGEGEGEKEGEGREEEEGGEEVEAEEQEEGKEVAMEEEDEEVGAKSEGEGEMNEEEEAVDEEEEEAAEEPKTEDETDGAAADPEAAEGDNKPECAANVDDGEVSEAPAEAEEQPPADGAEEDEGDAKPETEVEEAGENEAEANGEEAEAAEGSEPVQDGGSEDPRETEEGATEGAETQRKSSAFSSMGNCSQQSQKGSEEGSGEEEEDCKELEDGGGGGGGEDGEAEGDTEAKPAKMYPDSEEEEEEEEEGEEEEDQASPQAKKKPKTGKSKGGSSPVPKKEASSEAIDQDDLDF</sequence>
<keyword evidence="9" id="KW-1185">Reference proteome</keyword>
<feature type="domain" description="Doublecortin" evidence="7">
    <location>
        <begin position="162"/>
        <end position="241"/>
    </location>
</feature>
<keyword evidence="5" id="KW-0966">Cell projection</keyword>
<dbReference type="GO" id="GO:0042461">
    <property type="term" value="P:photoreceptor cell development"/>
    <property type="evidence" value="ECO:0007669"/>
    <property type="project" value="TreeGrafter"/>
</dbReference>
<feature type="compositionally biased region" description="Low complexity" evidence="6">
    <location>
        <begin position="768"/>
        <end position="778"/>
    </location>
</feature>
<feature type="compositionally biased region" description="Acidic residues" evidence="6">
    <location>
        <begin position="1319"/>
        <end position="1335"/>
    </location>
</feature>
<feature type="compositionally biased region" description="Low complexity" evidence="6">
    <location>
        <begin position="594"/>
        <end position="606"/>
    </location>
</feature>
<protein>
    <submittedName>
        <fullName evidence="8">Pigmentosa 1-like 1</fullName>
    </submittedName>
</protein>
<feature type="compositionally biased region" description="Acidic residues" evidence="6">
    <location>
        <begin position="1440"/>
        <end position="1626"/>
    </location>
</feature>
<evidence type="ECO:0000256" key="5">
    <source>
        <dbReference type="ARBA" id="ARBA00023273"/>
    </source>
</evidence>
<feature type="compositionally biased region" description="Basic residues" evidence="6">
    <location>
        <begin position="750"/>
        <end position="759"/>
    </location>
</feature>
<feature type="compositionally biased region" description="Acidic residues" evidence="6">
    <location>
        <begin position="2161"/>
        <end position="2190"/>
    </location>
</feature>
<keyword evidence="3" id="KW-0963">Cytoplasm</keyword>
<feature type="compositionally biased region" description="Acidic residues" evidence="6">
    <location>
        <begin position="2110"/>
        <end position="2153"/>
    </location>
</feature>
<feature type="compositionally biased region" description="Acidic residues" evidence="6">
    <location>
        <begin position="2389"/>
        <end position="2406"/>
    </location>
</feature>
<evidence type="ECO:0000259" key="7">
    <source>
        <dbReference type="PROSITE" id="PS50309"/>
    </source>
</evidence>
<dbReference type="PROSITE" id="PS50309">
    <property type="entry name" value="DC"/>
    <property type="match status" value="2"/>
</dbReference>
<feature type="compositionally biased region" description="Acidic residues" evidence="6">
    <location>
        <begin position="2248"/>
        <end position="2273"/>
    </location>
</feature>
<feature type="compositionally biased region" description="Low complexity" evidence="6">
    <location>
        <begin position="570"/>
        <end position="587"/>
    </location>
</feature>
<feature type="compositionally biased region" description="Polar residues" evidence="6">
    <location>
        <begin position="620"/>
        <end position="636"/>
    </location>
</feature>
<dbReference type="PANTHER" id="PTHR23005">
    <property type="entry name" value="RETINITIS PIGMENTOSA 1 PROTEIN"/>
    <property type="match status" value="1"/>
</dbReference>
<dbReference type="EMBL" id="OX395128">
    <property type="protein sequence ID" value="CAI5771482.1"/>
    <property type="molecule type" value="Genomic_DNA"/>
</dbReference>
<feature type="compositionally biased region" description="Basic and acidic residues" evidence="6">
    <location>
        <begin position="1652"/>
        <end position="1662"/>
    </location>
</feature>
<feature type="compositionally biased region" description="Polar residues" evidence="6">
    <location>
        <begin position="1668"/>
        <end position="1690"/>
    </location>
</feature>
<feature type="compositionally biased region" description="Acidic residues" evidence="6">
    <location>
        <begin position="1062"/>
        <end position="1072"/>
    </location>
</feature>
<feature type="compositionally biased region" description="Acidic residues" evidence="6">
    <location>
        <begin position="1094"/>
        <end position="1119"/>
    </location>
</feature>
<dbReference type="GO" id="GO:0035082">
    <property type="term" value="P:axoneme assembly"/>
    <property type="evidence" value="ECO:0007669"/>
    <property type="project" value="TreeGrafter"/>
</dbReference>
<feature type="region of interest" description="Disordered" evidence="6">
    <location>
        <begin position="1248"/>
        <end position="1690"/>
    </location>
</feature>
<feature type="compositionally biased region" description="Acidic residues" evidence="6">
    <location>
        <begin position="1413"/>
        <end position="1430"/>
    </location>
</feature>
<dbReference type="Pfam" id="PF03607">
    <property type="entry name" value="DCX"/>
    <property type="match status" value="2"/>
</dbReference>
<feature type="compositionally biased region" description="Acidic residues" evidence="6">
    <location>
        <begin position="2350"/>
        <end position="2360"/>
    </location>
</feature>
<dbReference type="CDD" id="cd17148">
    <property type="entry name" value="DCX2_RP1L1"/>
    <property type="match status" value="1"/>
</dbReference>
<evidence type="ECO:0000313" key="8">
    <source>
        <dbReference type="EMBL" id="CAI5771482.1"/>
    </source>
</evidence>
<feature type="compositionally biased region" description="Low complexity" evidence="6">
    <location>
        <begin position="793"/>
        <end position="805"/>
    </location>
</feature>
<feature type="compositionally biased region" description="Acidic residues" evidence="6">
    <location>
        <begin position="1020"/>
        <end position="1029"/>
    </location>
</feature>
<reference evidence="8" key="1">
    <citation type="submission" date="2022-12" db="EMBL/GenBank/DDBJ databases">
        <authorList>
            <person name="Alioto T."/>
            <person name="Alioto T."/>
            <person name="Gomez Garrido J."/>
        </authorList>
    </citation>
    <scope>NUCLEOTIDE SEQUENCE</scope>
</reference>
<dbReference type="FunFam" id="3.10.20.230:FF:000006">
    <property type="entry name" value="Oxygen-regulated protein 1"/>
    <property type="match status" value="1"/>
</dbReference>
<feature type="compositionally biased region" description="Low complexity" evidence="6">
    <location>
        <begin position="817"/>
        <end position="831"/>
    </location>
</feature>
<feature type="compositionally biased region" description="Polar residues" evidence="6">
    <location>
        <begin position="1627"/>
        <end position="1651"/>
    </location>
</feature>
<dbReference type="PANTHER" id="PTHR23005:SF3">
    <property type="entry name" value="RETINITIS PIGMENTOSA 1-LIKE 1 PROTEIN"/>
    <property type="match status" value="1"/>
</dbReference>
<dbReference type="Gene3D" id="3.10.20.230">
    <property type="entry name" value="Doublecortin domain"/>
    <property type="match status" value="2"/>
</dbReference>
<feature type="domain" description="Doublecortin" evidence="7">
    <location>
        <begin position="37"/>
        <end position="119"/>
    </location>
</feature>
<feature type="compositionally biased region" description="Polar residues" evidence="6">
    <location>
        <begin position="934"/>
        <end position="952"/>
    </location>
</feature>
<feature type="region of interest" description="Disordered" evidence="6">
    <location>
        <begin position="385"/>
        <end position="409"/>
    </location>
</feature>
<evidence type="ECO:0000256" key="3">
    <source>
        <dbReference type="ARBA" id="ARBA00022490"/>
    </source>
</evidence>
<dbReference type="SUPFAM" id="SSF89837">
    <property type="entry name" value="Doublecortin (DC)"/>
    <property type="match status" value="2"/>
</dbReference>
<comment type="subcellular location">
    <subcellularLocation>
        <location evidence="1">Cell projection</location>
    </subcellularLocation>
    <subcellularLocation>
        <location evidence="2">Cytoplasm</location>
    </subcellularLocation>
</comment>
<dbReference type="GO" id="GO:0005930">
    <property type="term" value="C:axoneme"/>
    <property type="evidence" value="ECO:0007669"/>
    <property type="project" value="TreeGrafter"/>
</dbReference>
<organism evidence="8 9">
    <name type="scientific">Podarcis lilfordi</name>
    <name type="common">Lilford's wall lizard</name>
    <dbReference type="NCBI Taxonomy" id="74358"/>
    <lineage>
        <taxon>Eukaryota</taxon>
        <taxon>Metazoa</taxon>
        <taxon>Chordata</taxon>
        <taxon>Craniata</taxon>
        <taxon>Vertebrata</taxon>
        <taxon>Euteleostomi</taxon>
        <taxon>Lepidosauria</taxon>
        <taxon>Squamata</taxon>
        <taxon>Bifurcata</taxon>
        <taxon>Unidentata</taxon>
        <taxon>Episquamata</taxon>
        <taxon>Laterata</taxon>
        <taxon>Lacertibaenia</taxon>
        <taxon>Lacertidae</taxon>
        <taxon>Podarcis</taxon>
    </lineage>
</organism>
<feature type="compositionally biased region" description="Basic and acidic residues" evidence="6">
    <location>
        <begin position="779"/>
        <end position="792"/>
    </location>
</feature>
<feature type="compositionally biased region" description="Basic residues" evidence="6">
    <location>
        <begin position="965"/>
        <end position="979"/>
    </location>
</feature>
<dbReference type="InterPro" id="IPR003533">
    <property type="entry name" value="Doublecortin_dom"/>
</dbReference>
<proteinExistence type="predicted"/>
<evidence type="ECO:0000256" key="4">
    <source>
        <dbReference type="ARBA" id="ARBA00022737"/>
    </source>
</evidence>
<keyword evidence="4" id="KW-0677">Repeat</keyword>
<dbReference type="GO" id="GO:0060041">
    <property type="term" value="P:retina development in camera-type eye"/>
    <property type="evidence" value="ECO:0007669"/>
    <property type="project" value="TreeGrafter"/>
</dbReference>
<feature type="region of interest" description="Disordered" evidence="6">
    <location>
        <begin position="476"/>
        <end position="499"/>
    </location>
</feature>
<feature type="region of interest" description="Disordered" evidence="6">
    <location>
        <begin position="1058"/>
        <end position="1136"/>
    </location>
</feature>
<feature type="compositionally biased region" description="Acidic residues" evidence="6">
    <location>
        <begin position="1885"/>
        <end position="2103"/>
    </location>
</feature>
<name>A0AA35K496_9SAUR</name>
<feature type="compositionally biased region" description="Low complexity" evidence="6">
    <location>
        <begin position="843"/>
        <end position="858"/>
    </location>
</feature>
<dbReference type="GO" id="GO:0035556">
    <property type="term" value="P:intracellular signal transduction"/>
    <property type="evidence" value="ECO:0007669"/>
    <property type="project" value="InterPro"/>
</dbReference>
<feature type="compositionally biased region" description="Basic and acidic residues" evidence="6">
    <location>
        <begin position="899"/>
        <end position="914"/>
    </location>
</feature>
<feature type="region of interest" description="Disordered" evidence="6">
    <location>
        <begin position="551"/>
        <end position="873"/>
    </location>
</feature>
<dbReference type="InterPro" id="IPR036572">
    <property type="entry name" value="Doublecortin_dom_sf"/>
</dbReference>
<feature type="compositionally biased region" description="Polar residues" evidence="6">
    <location>
        <begin position="2329"/>
        <end position="2345"/>
    </location>
</feature>
<feature type="region of interest" description="Disordered" evidence="6">
    <location>
        <begin position="1882"/>
        <end position="2444"/>
    </location>
</feature>
<accession>A0AA35K496</accession>
<dbReference type="SMART" id="SM00537">
    <property type="entry name" value="DCX"/>
    <property type="match status" value="2"/>
</dbReference>
<evidence type="ECO:0000256" key="1">
    <source>
        <dbReference type="ARBA" id="ARBA00004316"/>
    </source>
</evidence>
<evidence type="ECO:0000313" key="9">
    <source>
        <dbReference type="Proteomes" id="UP001178461"/>
    </source>
</evidence>
<evidence type="ECO:0000256" key="2">
    <source>
        <dbReference type="ARBA" id="ARBA00004496"/>
    </source>
</evidence>
<feature type="compositionally biased region" description="Low complexity" evidence="6">
    <location>
        <begin position="486"/>
        <end position="497"/>
    </location>
</feature>
<dbReference type="CDD" id="cd17146">
    <property type="entry name" value="DCX1_RP1L1"/>
    <property type="match status" value="1"/>
</dbReference>
<feature type="compositionally biased region" description="Acidic residues" evidence="6">
    <location>
        <begin position="658"/>
        <end position="669"/>
    </location>
</feature>
<feature type="compositionally biased region" description="Acidic residues" evidence="6">
    <location>
        <begin position="2198"/>
        <end position="2226"/>
    </location>
</feature>
<feature type="region of interest" description="Disordered" evidence="6">
    <location>
        <begin position="888"/>
        <end position="1041"/>
    </location>
</feature>
<gene>
    <name evidence="8" type="ORF">PODLI_1B026829</name>
</gene>
<feature type="compositionally biased region" description="Acidic residues" evidence="6">
    <location>
        <begin position="1368"/>
        <end position="1401"/>
    </location>
</feature>
<feature type="compositionally biased region" description="Acidic residues" evidence="6">
    <location>
        <begin position="2280"/>
        <end position="2300"/>
    </location>
</feature>
<feature type="compositionally biased region" description="Polar residues" evidence="6">
    <location>
        <begin position="551"/>
        <end position="569"/>
    </location>
</feature>